<evidence type="ECO:0000313" key="2">
    <source>
        <dbReference type="Proteomes" id="UP001499988"/>
    </source>
</evidence>
<protein>
    <recommendedName>
        <fullName evidence="3">Lipoprotein</fullName>
    </recommendedName>
</protein>
<gene>
    <name evidence="1" type="ORF">GCM10023333_17650</name>
</gene>
<dbReference type="RefSeq" id="WP_345334994.1">
    <property type="nucleotide sequence ID" value="NZ_BAABJZ010000024.1"/>
</dbReference>
<name>A0ABP9ENV2_9GAMM</name>
<evidence type="ECO:0000313" key="1">
    <source>
        <dbReference type="EMBL" id="GAA4883849.1"/>
    </source>
</evidence>
<dbReference type="EMBL" id="BAABJZ010000024">
    <property type="protein sequence ID" value="GAA4883849.1"/>
    <property type="molecule type" value="Genomic_DNA"/>
</dbReference>
<reference evidence="2" key="1">
    <citation type="journal article" date="2019" name="Int. J. Syst. Evol. Microbiol.">
        <title>The Global Catalogue of Microorganisms (GCM) 10K type strain sequencing project: providing services to taxonomists for standard genome sequencing and annotation.</title>
        <authorList>
            <consortium name="The Broad Institute Genomics Platform"/>
            <consortium name="The Broad Institute Genome Sequencing Center for Infectious Disease"/>
            <person name="Wu L."/>
            <person name="Ma J."/>
        </authorList>
    </citation>
    <scope>NUCLEOTIDE SEQUENCE [LARGE SCALE GENOMIC DNA]</scope>
    <source>
        <strain evidence="2">JCM 18401</strain>
    </source>
</reference>
<proteinExistence type="predicted"/>
<keyword evidence="2" id="KW-1185">Reference proteome</keyword>
<evidence type="ECO:0008006" key="3">
    <source>
        <dbReference type="Google" id="ProtNLM"/>
    </source>
</evidence>
<dbReference type="Proteomes" id="UP001499988">
    <property type="component" value="Unassembled WGS sequence"/>
</dbReference>
<sequence length="66" mass="7045">MNGHYRELVVGLGVIALGGCSELSKPGPGPVDAEPPALMIQAGVDFTHCHNTPGECRRDLFWGEIQ</sequence>
<accession>A0ABP9ENV2</accession>
<comment type="caution">
    <text evidence="1">The sequence shown here is derived from an EMBL/GenBank/DDBJ whole genome shotgun (WGS) entry which is preliminary data.</text>
</comment>
<dbReference type="PROSITE" id="PS51257">
    <property type="entry name" value="PROKAR_LIPOPROTEIN"/>
    <property type="match status" value="1"/>
</dbReference>
<organism evidence="1 2">
    <name type="scientific">Ferrimonas pelagia</name>
    <dbReference type="NCBI Taxonomy" id="1177826"/>
    <lineage>
        <taxon>Bacteria</taxon>
        <taxon>Pseudomonadati</taxon>
        <taxon>Pseudomonadota</taxon>
        <taxon>Gammaproteobacteria</taxon>
        <taxon>Alteromonadales</taxon>
        <taxon>Ferrimonadaceae</taxon>
        <taxon>Ferrimonas</taxon>
    </lineage>
</organism>